<dbReference type="Pfam" id="PF00122">
    <property type="entry name" value="E1-E2_ATPase"/>
    <property type="match status" value="1"/>
</dbReference>
<evidence type="ECO:0000256" key="7">
    <source>
        <dbReference type="ARBA" id="ARBA00022967"/>
    </source>
</evidence>
<dbReference type="InterPro" id="IPR018303">
    <property type="entry name" value="ATPase_P-typ_P_site"/>
</dbReference>
<dbReference type="InterPro" id="IPR044492">
    <property type="entry name" value="P_typ_ATPase_HD_dom"/>
</dbReference>
<feature type="compositionally biased region" description="Basic and acidic residues" evidence="11">
    <location>
        <begin position="400"/>
        <end position="418"/>
    </location>
</feature>
<evidence type="ECO:0000313" key="14">
    <source>
        <dbReference type="EMBL" id="MTE15710.1"/>
    </source>
</evidence>
<proteinExistence type="predicted"/>
<evidence type="ECO:0000256" key="2">
    <source>
        <dbReference type="ARBA" id="ARBA00022692"/>
    </source>
</evidence>
<keyword evidence="8 12" id="KW-1133">Transmembrane helix</keyword>
<feature type="transmembrane region" description="Helical" evidence="12">
    <location>
        <begin position="1423"/>
        <end position="1449"/>
    </location>
</feature>
<dbReference type="SUPFAM" id="SSF55008">
    <property type="entry name" value="HMA, heavy metal-associated domain"/>
    <property type="match status" value="1"/>
</dbReference>
<dbReference type="InterPro" id="IPR008250">
    <property type="entry name" value="ATPase_P-typ_transduc_dom_A_sf"/>
</dbReference>
<evidence type="ECO:0000256" key="12">
    <source>
        <dbReference type="SAM" id="Phobius"/>
    </source>
</evidence>
<evidence type="ECO:0000256" key="6">
    <source>
        <dbReference type="ARBA" id="ARBA00022842"/>
    </source>
</evidence>
<dbReference type="InterPro" id="IPR023214">
    <property type="entry name" value="HAD_sf"/>
</dbReference>
<dbReference type="InterPro" id="IPR036163">
    <property type="entry name" value="HMA_dom_sf"/>
</dbReference>
<keyword evidence="15" id="KW-1185">Reference proteome</keyword>
<evidence type="ECO:0000259" key="13">
    <source>
        <dbReference type="PROSITE" id="PS50846"/>
    </source>
</evidence>
<dbReference type="Pfam" id="PF00689">
    <property type="entry name" value="Cation_ATPase_C"/>
    <property type="match status" value="1"/>
</dbReference>
<evidence type="ECO:0000256" key="8">
    <source>
        <dbReference type="ARBA" id="ARBA00022989"/>
    </source>
</evidence>
<dbReference type="GO" id="GO:0016887">
    <property type="term" value="F:ATP hydrolysis activity"/>
    <property type="evidence" value="ECO:0007669"/>
    <property type="project" value="InterPro"/>
</dbReference>
<evidence type="ECO:0000313" key="15">
    <source>
        <dbReference type="Proteomes" id="UP000432464"/>
    </source>
</evidence>
<dbReference type="PROSITE" id="PS00154">
    <property type="entry name" value="ATPASE_E1_E2"/>
    <property type="match status" value="1"/>
</dbReference>
<keyword evidence="5" id="KW-0067">ATP-binding</keyword>
<evidence type="ECO:0000256" key="1">
    <source>
        <dbReference type="ARBA" id="ARBA00004651"/>
    </source>
</evidence>
<dbReference type="GO" id="GO:0046872">
    <property type="term" value="F:metal ion binding"/>
    <property type="evidence" value="ECO:0007669"/>
    <property type="project" value="UniProtKB-KW"/>
</dbReference>
<dbReference type="InterPro" id="IPR023298">
    <property type="entry name" value="ATPase_P-typ_TM_dom_sf"/>
</dbReference>
<dbReference type="SFLD" id="SFLDF00027">
    <property type="entry name" value="p-type_atpase"/>
    <property type="match status" value="1"/>
</dbReference>
<dbReference type="PANTHER" id="PTHR24093:SF513">
    <property type="entry name" value="CATION-TRANSPORTING ATPASE I-RELATED"/>
    <property type="match status" value="1"/>
</dbReference>
<dbReference type="Gene3D" id="3.30.70.100">
    <property type="match status" value="1"/>
</dbReference>
<evidence type="ECO:0000256" key="11">
    <source>
        <dbReference type="SAM" id="MobiDB-lite"/>
    </source>
</evidence>
<dbReference type="SUPFAM" id="SSF81653">
    <property type="entry name" value="Calcium ATPase, transduction domain A"/>
    <property type="match status" value="1"/>
</dbReference>
<dbReference type="GO" id="GO:0005524">
    <property type="term" value="F:ATP binding"/>
    <property type="evidence" value="ECO:0007669"/>
    <property type="project" value="UniProtKB-KW"/>
</dbReference>
<dbReference type="Pfam" id="PF13246">
    <property type="entry name" value="Cation_ATPase"/>
    <property type="match status" value="1"/>
</dbReference>
<keyword evidence="9 12" id="KW-0472">Membrane</keyword>
<gene>
    <name evidence="14" type="ORF">GLP40_23430</name>
</gene>
<feature type="domain" description="HMA" evidence="13">
    <location>
        <begin position="53"/>
        <end position="123"/>
    </location>
</feature>
<keyword evidence="6" id="KW-0460">Magnesium</keyword>
<dbReference type="PRINTS" id="PR00120">
    <property type="entry name" value="HATPASE"/>
</dbReference>
<dbReference type="InterPro" id="IPR001757">
    <property type="entry name" value="P_typ_ATPase"/>
</dbReference>
<dbReference type="GO" id="GO:0005886">
    <property type="term" value="C:plasma membrane"/>
    <property type="evidence" value="ECO:0007669"/>
    <property type="project" value="UniProtKB-SubCell"/>
</dbReference>
<dbReference type="SUPFAM" id="SSF56784">
    <property type="entry name" value="HAD-like"/>
    <property type="match status" value="1"/>
</dbReference>
<dbReference type="Proteomes" id="UP000432464">
    <property type="component" value="Unassembled WGS sequence"/>
</dbReference>
<dbReference type="Gene3D" id="3.40.50.1000">
    <property type="entry name" value="HAD superfamily/HAD-like"/>
    <property type="match status" value="2"/>
</dbReference>
<evidence type="ECO:0000256" key="9">
    <source>
        <dbReference type="ARBA" id="ARBA00023136"/>
    </source>
</evidence>
<comment type="catalytic activity">
    <reaction evidence="10">
        <text>ATP + H2O = ADP + phosphate + H(+)</text>
        <dbReference type="Rhea" id="RHEA:13065"/>
        <dbReference type="ChEBI" id="CHEBI:15377"/>
        <dbReference type="ChEBI" id="CHEBI:15378"/>
        <dbReference type="ChEBI" id="CHEBI:30616"/>
        <dbReference type="ChEBI" id="CHEBI:43474"/>
        <dbReference type="ChEBI" id="CHEBI:456216"/>
    </reaction>
</comment>
<name>A0A6I3L446_9NOCA</name>
<feature type="transmembrane region" description="Helical" evidence="12">
    <location>
        <begin position="1456"/>
        <end position="1474"/>
    </location>
</feature>
<evidence type="ECO:0000256" key="10">
    <source>
        <dbReference type="ARBA" id="ARBA00049360"/>
    </source>
</evidence>
<reference evidence="14 15" key="1">
    <citation type="submission" date="2019-11" db="EMBL/GenBank/DDBJ databases">
        <title>Nocardia sp. nov. CT2-14 isolated from soil.</title>
        <authorList>
            <person name="Kanchanasin P."/>
            <person name="Tanasupawat S."/>
            <person name="Yuki M."/>
            <person name="Kudo T."/>
        </authorList>
    </citation>
    <scope>NUCLEOTIDE SEQUENCE [LARGE SCALE GENOMIC DNA]</scope>
    <source>
        <strain evidence="14 15">CT2-14</strain>
    </source>
</reference>
<keyword evidence="7" id="KW-1278">Translocase</keyword>
<accession>A0A6I3L446</accession>
<keyword evidence="4" id="KW-0547">Nucleotide-binding</keyword>
<evidence type="ECO:0000256" key="4">
    <source>
        <dbReference type="ARBA" id="ARBA00022741"/>
    </source>
</evidence>
<dbReference type="InterPro" id="IPR059000">
    <property type="entry name" value="ATPase_P-type_domA"/>
</dbReference>
<dbReference type="PRINTS" id="PR00119">
    <property type="entry name" value="CATATPASE"/>
</dbReference>
<dbReference type="InterPro" id="IPR023299">
    <property type="entry name" value="ATPase_P-typ_cyto_dom_N"/>
</dbReference>
<dbReference type="PROSITE" id="PS50846">
    <property type="entry name" value="HMA_2"/>
    <property type="match status" value="1"/>
</dbReference>
<dbReference type="GO" id="GO:0005388">
    <property type="term" value="F:P-type calcium transporter activity"/>
    <property type="evidence" value="ECO:0007669"/>
    <property type="project" value="TreeGrafter"/>
</dbReference>
<dbReference type="Gene3D" id="2.70.150.10">
    <property type="entry name" value="Calcium-transporting ATPase, cytoplasmic transduction domain A"/>
    <property type="match status" value="1"/>
</dbReference>
<dbReference type="Gene3D" id="3.40.1110.10">
    <property type="entry name" value="Calcium-transporting ATPase, cytoplasmic domain N"/>
    <property type="match status" value="2"/>
</dbReference>
<evidence type="ECO:0000256" key="3">
    <source>
        <dbReference type="ARBA" id="ARBA00022723"/>
    </source>
</evidence>
<keyword evidence="2 12" id="KW-0812">Transmembrane</keyword>
<dbReference type="EMBL" id="WMBB01000011">
    <property type="protein sequence ID" value="MTE15710.1"/>
    <property type="molecule type" value="Genomic_DNA"/>
</dbReference>
<comment type="caution">
    <text evidence="14">The sequence shown here is derived from an EMBL/GenBank/DDBJ whole genome shotgun (WGS) entry which is preliminary data.</text>
</comment>
<organism evidence="14 15">
    <name type="scientific">Nocardia aurantiaca</name>
    <dbReference type="NCBI Taxonomy" id="2675850"/>
    <lineage>
        <taxon>Bacteria</taxon>
        <taxon>Bacillati</taxon>
        <taxon>Actinomycetota</taxon>
        <taxon>Actinomycetes</taxon>
        <taxon>Mycobacteriales</taxon>
        <taxon>Nocardiaceae</taxon>
        <taxon>Nocardia</taxon>
    </lineage>
</organism>
<sequence length="1488" mass="155537">MLSRLIGLTTGTARGLTRSLGTVAEIGAQLRHDLGTLLDPGLHRDRRVARVGDRVFVEVHGLGSERGPKLAAAVREALRAVPGVEHVRTNSITGQVVVTTDTDIPDLVEAVAAIERDFGLSDRPWDPTTPHPGDLEPALSAAISLLSDTLALGLAVAGAVTPQRAPVQFFQATAAILDTQPRLRAMLEQRIGPARTDLLVTTANAIGQAAGEGVGSLLVDAGQRALVLAEAGTRHVRWRQWELAAPRFRPHSGPREPLRIGARPVELPPGPVEQCADEVATGSALATATALFGRGTADAAPALGLAAPKAARTSRESFAAAVAIRLALAGVLTVDPGVWRRLDRLSAIVIDGEVLLGTHRLVLDAEAADSLELRRIWSAAQDRLWTTDDADSTAANDDSSAERPLRLVEKEQPEPDGPVWHEVHDDTGQVGRVLVGHELHPRAQAILLAARDAGLRVILVGTRDATELRSSADEFVSRTQSRHDLVRRLQEQGHGVAVISASADRALAAADAAIGVVRYDRACGRRSPWAADALCTDLVQVLGVLAAIAPARNASARGRALALSAASLGGLLVAAAPQRHNEQLPVTAAQATGLLTGGLSGWRATHSDLDAADAPLLPWHGLQAREVLTRLPEPEPPAETSRPNSFTPILDRATATAGPFTRFAGHLRAEVADPLTPILGVGAAASAILGAPTDALLVSSVVTVNAVVSTVQRLRAESALRDLLHREQLRACRIDRREALQRSPGDLESLAGHQIPADDLHVGDIVLVRTGDVVPADARMLCCDDLEIDESALTGESVTVEKRVAATPGAALSERYCMLFRGSTVVNGIATAVVVAVGADTEAERAAAAAIPPRRTGVQAQLRRLTDQALPTTLAGGSAVTALGWLRGRPLRSALAEGVAVATAAVPEGLPLVATVAQSAAARRLSHSGILVRASRTVEALGRVDTVCFDKTGTLTEGRLRLTALASLDREWEPGDADPVSRRLLRDAAHACPDPDGPIVHSTDRAVLDAAAELPADEGWETVQELPFESNRGFAATLGHNPRRLRLVVKGAPEVVLDRCARVRHDSGNPSSTAFSDTERKRADHLVHELAGRGLRVLVVARRDLRSAPDDIEGAVEKLTLIGFLGLADTPRPQARPLITALRHNEISARIITGDHPVTAAAVARELGIEAATVTTGAELDELDESDQAELISKSMVFARVSPRHKVRIVSTLQQDGHVVAMAGDGGNDAAAIRTADIGIGLAARGSTAARNAADLVLTDPDPLVVLEALAEGRSMWRRVSDAVGVLVGGNAGEVAFTVLGTAVAGRAPLGTRQFLLVNLLTDMFPAMAVAVSPDPATEEAAESPGRAEELGARLAARPPADPDAELLNAILSRGAATAAGATGAWLIGRYTGTARRASTMGLVALIGTQLGQTLLAGRHSPLVWFTTAASGAVLVTIVMTPGICGYFGCRPLGPVGWAIAGGAAGIATAISAFDGRHAGNSDNVKPT</sequence>
<dbReference type="InterPro" id="IPR006121">
    <property type="entry name" value="HMA_dom"/>
</dbReference>
<keyword evidence="3" id="KW-0479">Metal-binding</keyword>
<dbReference type="SFLD" id="SFLDG00002">
    <property type="entry name" value="C1.7:_P-type_atpase_like"/>
    <property type="match status" value="1"/>
</dbReference>
<dbReference type="SFLD" id="SFLDS00003">
    <property type="entry name" value="Haloacid_Dehalogenase"/>
    <property type="match status" value="1"/>
</dbReference>
<protein>
    <submittedName>
        <fullName evidence="14">HAD-IC family P-type ATPase</fullName>
    </submittedName>
</protein>
<feature type="region of interest" description="Disordered" evidence="11">
    <location>
        <begin position="388"/>
        <end position="418"/>
    </location>
</feature>
<dbReference type="NCBIfam" id="TIGR01494">
    <property type="entry name" value="ATPase_P-type"/>
    <property type="match status" value="2"/>
</dbReference>
<dbReference type="PANTHER" id="PTHR24093">
    <property type="entry name" value="CATION TRANSPORTING ATPASE"/>
    <property type="match status" value="1"/>
</dbReference>
<dbReference type="InterPro" id="IPR006068">
    <property type="entry name" value="ATPase_P-typ_cation-transptr_C"/>
</dbReference>
<dbReference type="Gene3D" id="1.20.1110.10">
    <property type="entry name" value="Calcium-transporting ATPase, transmembrane domain"/>
    <property type="match status" value="2"/>
</dbReference>
<dbReference type="RefSeq" id="WP_154790153.1">
    <property type="nucleotide sequence ID" value="NZ_WMBB01000011.1"/>
</dbReference>
<comment type="subcellular location">
    <subcellularLocation>
        <location evidence="1">Cell membrane</location>
        <topology evidence="1">Multi-pass membrane protein</topology>
    </subcellularLocation>
</comment>
<dbReference type="SUPFAM" id="SSF81665">
    <property type="entry name" value="Calcium ATPase, transmembrane domain M"/>
    <property type="match status" value="1"/>
</dbReference>
<evidence type="ECO:0000256" key="5">
    <source>
        <dbReference type="ARBA" id="ARBA00022840"/>
    </source>
</evidence>
<dbReference type="InterPro" id="IPR036412">
    <property type="entry name" value="HAD-like_sf"/>
</dbReference>